<feature type="transmembrane region" description="Helical" evidence="6">
    <location>
        <begin position="172"/>
        <end position="193"/>
    </location>
</feature>
<keyword evidence="3 6" id="KW-1133">Transmembrane helix</keyword>
<comment type="caution">
    <text evidence="8">The sequence shown here is derived from an EMBL/GenBank/DDBJ whole genome shotgun (WGS) entry which is preliminary data.</text>
</comment>
<protein>
    <submittedName>
        <fullName evidence="8">Jg21105 protein</fullName>
    </submittedName>
</protein>
<evidence type="ECO:0000256" key="6">
    <source>
        <dbReference type="SAM" id="Phobius"/>
    </source>
</evidence>
<dbReference type="InterPro" id="IPR005828">
    <property type="entry name" value="MFS_sugar_transport-like"/>
</dbReference>
<dbReference type="SUPFAM" id="SSF103473">
    <property type="entry name" value="MFS general substrate transporter"/>
    <property type="match status" value="1"/>
</dbReference>
<dbReference type="GO" id="GO:0016020">
    <property type="term" value="C:membrane"/>
    <property type="evidence" value="ECO:0007669"/>
    <property type="project" value="UniProtKB-SubCell"/>
</dbReference>
<evidence type="ECO:0000313" key="8">
    <source>
        <dbReference type="EMBL" id="CAH2238400.1"/>
    </source>
</evidence>
<dbReference type="Proteomes" id="UP000838756">
    <property type="component" value="Unassembled WGS sequence"/>
</dbReference>
<evidence type="ECO:0000313" key="9">
    <source>
        <dbReference type="Proteomes" id="UP000838756"/>
    </source>
</evidence>
<evidence type="ECO:0000256" key="3">
    <source>
        <dbReference type="ARBA" id="ARBA00022989"/>
    </source>
</evidence>
<evidence type="ECO:0000256" key="1">
    <source>
        <dbReference type="ARBA" id="ARBA00004141"/>
    </source>
</evidence>
<dbReference type="GO" id="GO:0022857">
    <property type="term" value="F:transmembrane transporter activity"/>
    <property type="evidence" value="ECO:0007669"/>
    <property type="project" value="InterPro"/>
</dbReference>
<dbReference type="PROSITE" id="PS50850">
    <property type="entry name" value="MFS"/>
    <property type="match status" value="1"/>
</dbReference>
<evidence type="ECO:0000256" key="5">
    <source>
        <dbReference type="SAM" id="MobiDB-lite"/>
    </source>
</evidence>
<gene>
    <name evidence="8" type="primary">jg21105</name>
    <name evidence="8" type="ORF">PAEG_LOCUS15505</name>
</gene>
<keyword evidence="2 6" id="KW-0812">Transmembrane</keyword>
<dbReference type="PANTHER" id="PTHR24064">
    <property type="entry name" value="SOLUTE CARRIER FAMILY 22 MEMBER"/>
    <property type="match status" value="1"/>
</dbReference>
<dbReference type="PROSITE" id="PS00217">
    <property type="entry name" value="SUGAR_TRANSPORT_2"/>
    <property type="match status" value="1"/>
</dbReference>
<name>A0A8S4RKB9_9NEOP</name>
<dbReference type="Gene3D" id="1.20.1250.20">
    <property type="entry name" value="MFS general substrate transporter like domains"/>
    <property type="match status" value="1"/>
</dbReference>
<feature type="transmembrane region" description="Helical" evidence="6">
    <location>
        <begin position="369"/>
        <end position="390"/>
    </location>
</feature>
<dbReference type="InterPro" id="IPR005829">
    <property type="entry name" value="Sugar_transporter_CS"/>
</dbReference>
<feature type="transmembrane region" description="Helical" evidence="6">
    <location>
        <begin position="139"/>
        <end position="160"/>
    </location>
</feature>
<feature type="transmembrane region" description="Helical" evidence="6">
    <location>
        <begin position="199"/>
        <end position="218"/>
    </location>
</feature>
<accession>A0A8S4RKB9</accession>
<dbReference type="CDD" id="cd17317">
    <property type="entry name" value="MFS_SLC22"/>
    <property type="match status" value="1"/>
</dbReference>
<feature type="transmembrane region" description="Helical" evidence="6">
    <location>
        <begin position="286"/>
        <end position="308"/>
    </location>
</feature>
<dbReference type="InterPro" id="IPR036259">
    <property type="entry name" value="MFS_trans_sf"/>
</dbReference>
<feature type="region of interest" description="Disordered" evidence="5">
    <location>
        <begin position="466"/>
        <end position="497"/>
    </location>
</feature>
<evidence type="ECO:0000256" key="2">
    <source>
        <dbReference type="ARBA" id="ARBA00022692"/>
    </source>
</evidence>
<evidence type="ECO:0000259" key="7">
    <source>
        <dbReference type="PROSITE" id="PS50850"/>
    </source>
</evidence>
<dbReference type="Pfam" id="PF00083">
    <property type="entry name" value="Sugar_tr"/>
    <property type="match status" value="1"/>
</dbReference>
<feature type="transmembrane region" description="Helical" evidence="6">
    <location>
        <begin position="89"/>
        <end position="107"/>
    </location>
</feature>
<dbReference type="OrthoDB" id="5296287at2759"/>
<organism evidence="8 9">
    <name type="scientific">Pararge aegeria aegeria</name>
    <dbReference type="NCBI Taxonomy" id="348720"/>
    <lineage>
        <taxon>Eukaryota</taxon>
        <taxon>Metazoa</taxon>
        <taxon>Ecdysozoa</taxon>
        <taxon>Arthropoda</taxon>
        <taxon>Hexapoda</taxon>
        <taxon>Insecta</taxon>
        <taxon>Pterygota</taxon>
        <taxon>Neoptera</taxon>
        <taxon>Endopterygota</taxon>
        <taxon>Lepidoptera</taxon>
        <taxon>Glossata</taxon>
        <taxon>Ditrysia</taxon>
        <taxon>Papilionoidea</taxon>
        <taxon>Nymphalidae</taxon>
        <taxon>Satyrinae</taxon>
        <taxon>Satyrini</taxon>
        <taxon>Parargina</taxon>
        <taxon>Pararge</taxon>
    </lineage>
</organism>
<dbReference type="PROSITE" id="PS00216">
    <property type="entry name" value="SUGAR_TRANSPORT_1"/>
    <property type="match status" value="1"/>
</dbReference>
<dbReference type="InterPro" id="IPR020846">
    <property type="entry name" value="MFS_dom"/>
</dbReference>
<comment type="subcellular location">
    <subcellularLocation>
        <location evidence="1">Membrane</location>
        <topology evidence="1">Multi-pass membrane protein</topology>
    </subcellularLocation>
</comment>
<dbReference type="EMBL" id="CAKXAJ010025342">
    <property type="protein sequence ID" value="CAH2238400.1"/>
    <property type="molecule type" value="Genomic_DNA"/>
</dbReference>
<feature type="transmembrane region" description="Helical" evidence="6">
    <location>
        <begin position="314"/>
        <end position="336"/>
    </location>
</feature>
<reference evidence="8" key="1">
    <citation type="submission" date="2022-03" db="EMBL/GenBank/DDBJ databases">
        <authorList>
            <person name="Lindestad O."/>
        </authorList>
    </citation>
    <scope>NUCLEOTIDE SEQUENCE</scope>
</reference>
<keyword evidence="9" id="KW-1185">Reference proteome</keyword>
<feature type="transmembrane region" description="Helical" evidence="6">
    <location>
        <begin position="114"/>
        <end position="133"/>
    </location>
</feature>
<keyword evidence="4 6" id="KW-0472">Membrane</keyword>
<feature type="compositionally biased region" description="Basic and acidic residues" evidence="5">
    <location>
        <begin position="475"/>
        <end position="497"/>
    </location>
</feature>
<evidence type="ECO:0000256" key="4">
    <source>
        <dbReference type="ARBA" id="ARBA00023136"/>
    </source>
</evidence>
<feature type="transmembrane region" description="Helical" evidence="6">
    <location>
        <begin position="429"/>
        <end position="449"/>
    </location>
</feature>
<proteinExistence type="predicted"/>
<sequence>MVQVPINDLIGNFGKYHFWLCFLIFGGKFGVGLHQMAIIVLAPPAVYTCPGNYTCCEHPVYDTTIFTRTIVTEWNLICKKSWLKDFTQTVFQFGVLIGSLLIGIASDRYGRKKALLVSSLLEMFTGVLTAFMPDYWSFTIIRFILGVSVGGVMVTGFVLIIEYVGVIYRDEISTIFHVPFTIGHMSVALFGYIIRDYVIFLLSVSVVNLFMLIYICFLPESPRWLIAKNKTFKAITLMEHIAIINNLPKDDIRPQVETYQLLSIRLGQKKGTAFDLFRKPYLRKNILVVSFISFVSSYCFYGMSQYISHLAGNIFINIVASSGVCMVGCFLAIPLIKFTGRRILVIIFNISCSICLVIIAVIPEGTGSISMGCMGILCSFISFIVIYLYCTEMFPTVVRNSAIGISSMMARLGSMVAPFVAGLRPHGKWCAPIAFGVFPMIAALVCILLPETKGVELPMTIEDDEEMGINSIQQRRTEELTDHAEKQSASKTKTRET</sequence>
<dbReference type="AlphaFoldDB" id="A0A8S4RKB9"/>
<feature type="transmembrane region" description="Helical" evidence="6">
    <location>
        <begin position="343"/>
        <end position="363"/>
    </location>
</feature>
<feature type="transmembrane region" description="Helical" evidence="6">
    <location>
        <begin position="18"/>
        <end position="42"/>
    </location>
</feature>
<feature type="domain" description="Major facilitator superfamily (MFS) profile" evidence="7">
    <location>
        <begin position="20"/>
        <end position="454"/>
    </location>
</feature>
<feature type="transmembrane region" description="Helical" evidence="6">
    <location>
        <begin position="402"/>
        <end position="423"/>
    </location>
</feature>